<dbReference type="RefSeq" id="WP_091646380.1">
    <property type="nucleotide sequence ID" value="NZ_FOEG01000014.1"/>
</dbReference>
<accession>A0A1H8VR63</accession>
<dbReference type="Pfam" id="PF01381">
    <property type="entry name" value="HTH_3"/>
    <property type="match status" value="1"/>
</dbReference>
<dbReference type="Proteomes" id="UP000199657">
    <property type="component" value="Unassembled WGS sequence"/>
</dbReference>
<dbReference type="SUPFAM" id="SSF47413">
    <property type="entry name" value="lambda repressor-like DNA-binding domains"/>
    <property type="match status" value="1"/>
</dbReference>
<evidence type="ECO:0000259" key="1">
    <source>
        <dbReference type="PROSITE" id="PS50943"/>
    </source>
</evidence>
<dbReference type="GO" id="GO:0003677">
    <property type="term" value="F:DNA binding"/>
    <property type="evidence" value="ECO:0007669"/>
    <property type="project" value="InterPro"/>
</dbReference>
<gene>
    <name evidence="2" type="ORF">SAMN04488052_11459</name>
</gene>
<protein>
    <submittedName>
        <fullName evidence="2">Helix-turn-helix</fullName>
    </submittedName>
</protein>
<dbReference type="InterPro" id="IPR010982">
    <property type="entry name" value="Lambda_DNA-bd_dom_sf"/>
</dbReference>
<proteinExistence type="predicted"/>
<keyword evidence="3" id="KW-1185">Reference proteome</keyword>
<reference evidence="2 3" key="1">
    <citation type="submission" date="2016-10" db="EMBL/GenBank/DDBJ databases">
        <authorList>
            <person name="de Groot N.N."/>
        </authorList>
    </citation>
    <scope>NUCLEOTIDE SEQUENCE [LARGE SCALE GENOMIC DNA]</scope>
    <source>
        <strain evidence="2 3">CGMCC 1.6291</strain>
    </source>
</reference>
<feature type="domain" description="HTH cro/C1-type" evidence="1">
    <location>
        <begin position="98"/>
        <end position="152"/>
    </location>
</feature>
<dbReference type="InterPro" id="IPR001387">
    <property type="entry name" value="Cro/C1-type_HTH"/>
</dbReference>
<evidence type="ECO:0000313" key="3">
    <source>
        <dbReference type="Proteomes" id="UP000199657"/>
    </source>
</evidence>
<evidence type="ECO:0000313" key="2">
    <source>
        <dbReference type="EMBL" id="SEP17707.1"/>
    </source>
</evidence>
<name>A0A1H8VR63_9GAMM</name>
<dbReference type="STRING" id="406100.SAMN04488052_11459"/>
<dbReference type="EMBL" id="FOEG01000014">
    <property type="protein sequence ID" value="SEP17707.1"/>
    <property type="molecule type" value="Genomic_DNA"/>
</dbReference>
<organism evidence="2 3">
    <name type="scientific">Aquisalimonas asiatica</name>
    <dbReference type="NCBI Taxonomy" id="406100"/>
    <lineage>
        <taxon>Bacteria</taxon>
        <taxon>Pseudomonadati</taxon>
        <taxon>Pseudomonadota</taxon>
        <taxon>Gammaproteobacteria</taxon>
        <taxon>Chromatiales</taxon>
        <taxon>Ectothiorhodospiraceae</taxon>
        <taxon>Aquisalimonas</taxon>
    </lineage>
</organism>
<dbReference type="AlphaFoldDB" id="A0A1H8VR63"/>
<sequence>MTLPTQQDNGSSNVTTRFYQSWDDGEGVVAEEPVTETDSVTAKVVHIGTFAPHLRPSAVKSHDIDDIAAEFEELHPEEMADAQRWVHEALYPDEENTIRSIRMAKGLSQAALAALMDSNQPHVARIEAGRVDIAMSTARKLAAALDLDLNQLDQALLNQCSFEESRRG</sequence>
<dbReference type="CDD" id="cd00093">
    <property type="entry name" value="HTH_XRE"/>
    <property type="match status" value="1"/>
</dbReference>
<dbReference type="PROSITE" id="PS50943">
    <property type="entry name" value="HTH_CROC1"/>
    <property type="match status" value="1"/>
</dbReference>
<dbReference type="Gene3D" id="1.10.260.40">
    <property type="entry name" value="lambda repressor-like DNA-binding domains"/>
    <property type="match status" value="1"/>
</dbReference>
<dbReference type="SMART" id="SM00530">
    <property type="entry name" value="HTH_XRE"/>
    <property type="match status" value="1"/>
</dbReference>